<evidence type="ECO:0000256" key="7">
    <source>
        <dbReference type="ARBA" id="ARBA00023136"/>
    </source>
</evidence>
<feature type="transmembrane region" description="Helical" evidence="9">
    <location>
        <begin position="6"/>
        <end position="25"/>
    </location>
</feature>
<dbReference type="InterPro" id="IPR037272">
    <property type="entry name" value="SNS_sf"/>
</dbReference>
<evidence type="ECO:0000256" key="3">
    <source>
        <dbReference type="ARBA" id="ARBA00022448"/>
    </source>
</evidence>
<keyword evidence="3" id="KW-0813">Transport</keyword>
<proteinExistence type="inferred from homology"/>
<evidence type="ECO:0000313" key="11">
    <source>
        <dbReference type="RefSeq" id="XP_014679897.1"/>
    </source>
</evidence>
<evidence type="ECO:0000256" key="2">
    <source>
        <dbReference type="ARBA" id="ARBA00006459"/>
    </source>
</evidence>
<feature type="transmembrane region" description="Helical" evidence="9">
    <location>
        <begin position="61"/>
        <end position="78"/>
    </location>
</feature>
<dbReference type="PROSITE" id="PS50267">
    <property type="entry name" value="NA_NEUROTRAN_SYMP_3"/>
    <property type="match status" value="1"/>
</dbReference>
<evidence type="ECO:0000256" key="5">
    <source>
        <dbReference type="ARBA" id="ARBA00022847"/>
    </source>
</evidence>
<organism evidence="10 11">
    <name type="scientific">Priapulus caudatus</name>
    <name type="common">Priapulid worm</name>
    <dbReference type="NCBI Taxonomy" id="37621"/>
    <lineage>
        <taxon>Eukaryota</taxon>
        <taxon>Metazoa</taxon>
        <taxon>Ecdysozoa</taxon>
        <taxon>Scalidophora</taxon>
        <taxon>Priapulida</taxon>
        <taxon>Priapulimorpha</taxon>
        <taxon>Priapulimorphida</taxon>
        <taxon>Priapulidae</taxon>
        <taxon>Priapulus</taxon>
    </lineage>
</organism>
<evidence type="ECO:0000256" key="9">
    <source>
        <dbReference type="SAM" id="Phobius"/>
    </source>
</evidence>
<name>A0ABM1F626_PRICU</name>
<dbReference type="Pfam" id="PF00209">
    <property type="entry name" value="SNF"/>
    <property type="match status" value="1"/>
</dbReference>
<protein>
    <submittedName>
        <fullName evidence="11">Sodium-dependent proline transporter-like</fullName>
    </submittedName>
</protein>
<evidence type="ECO:0000313" key="10">
    <source>
        <dbReference type="Proteomes" id="UP000695022"/>
    </source>
</evidence>
<dbReference type="GeneID" id="106819830"/>
<keyword evidence="7 9" id="KW-0472">Membrane</keyword>
<comment type="similarity">
    <text evidence="2">Belongs to the sodium:neurotransmitter symporter (SNF) (TC 2.A.22) family.</text>
</comment>
<keyword evidence="4 9" id="KW-0812">Transmembrane</keyword>
<keyword evidence="10" id="KW-1185">Reference proteome</keyword>
<evidence type="ECO:0000256" key="1">
    <source>
        <dbReference type="ARBA" id="ARBA00004141"/>
    </source>
</evidence>
<reference evidence="11" key="1">
    <citation type="submission" date="2025-08" db="UniProtKB">
        <authorList>
            <consortium name="RefSeq"/>
        </authorList>
    </citation>
    <scope>IDENTIFICATION</scope>
</reference>
<keyword evidence="6 9" id="KW-1133">Transmembrane helix</keyword>
<gene>
    <name evidence="11" type="primary">LOC106819830</name>
</gene>
<keyword evidence="5" id="KW-0769">Symport</keyword>
<dbReference type="Proteomes" id="UP000695022">
    <property type="component" value="Unplaced"/>
</dbReference>
<sequence>MEFAHAQVVYFTATFPYVILIILLVRGATLPGAAQGIRFYITPDLSVLSTPQVWFDAAGQVFFSLGVAFGGTMTLSSYNRFRHNCLRDALILVLGNCIVSFLAGIVIFSMLGHMAHDLDKQVSEVARSGA</sequence>
<feature type="transmembrane region" description="Helical" evidence="9">
    <location>
        <begin position="90"/>
        <end position="111"/>
    </location>
</feature>
<keyword evidence="8" id="KW-0325">Glycoprotein</keyword>
<accession>A0ABM1F626</accession>
<dbReference type="PANTHER" id="PTHR11616">
    <property type="entry name" value="SODIUM/CHLORIDE DEPENDENT TRANSPORTER"/>
    <property type="match status" value="1"/>
</dbReference>
<dbReference type="InterPro" id="IPR000175">
    <property type="entry name" value="Na/ntran_symport"/>
</dbReference>
<dbReference type="SUPFAM" id="SSF161070">
    <property type="entry name" value="SNF-like"/>
    <property type="match status" value="1"/>
</dbReference>
<comment type="subcellular location">
    <subcellularLocation>
        <location evidence="1">Membrane</location>
        <topology evidence="1">Multi-pass membrane protein</topology>
    </subcellularLocation>
</comment>
<dbReference type="PRINTS" id="PR00176">
    <property type="entry name" value="NANEUSMPORT"/>
</dbReference>
<evidence type="ECO:0000256" key="8">
    <source>
        <dbReference type="ARBA" id="ARBA00023180"/>
    </source>
</evidence>
<dbReference type="PANTHER" id="PTHR11616:SF321">
    <property type="entry name" value="SODIUM-DEPENDENT NUTRIENT AMINO ACID TRANSPORTER 1-RELATED"/>
    <property type="match status" value="1"/>
</dbReference>
<evidence type="ECO:0000256" key="6">
    <source>
        <dbReference type="ARBA" id="ARBA00022989"/>
    </source>
</evidence>
<evidence type="ECO:0000256" key="4">
    <source>
        <dbReference type="ARBA" id="ARBA00022692"/>
    </source>
</evidence>
<dbReference type="RefSeq" id="XP_014679897.1">
    <property type="nucleotide sequence ID" value="XM_014824411.1"/>
</dbReference>